<reference evidence="1 2" key="1">
    <citation type="submission" date="2019-10" db="EMBL/GenBank/DDBJ databases">
        <title>Complete genome sequence of Variovorax paradoxus 5C-2.</title>
        <authorList>
            <person name="Gogoleva N.E."/>
            <person name="Balkin A.S."/>
        </authorList>
    </citation>
    <scope>NUCLEOTIDE SEQUENCE [LARGE SCALE GENOMIC DNA]</scope>
    <source>
        <strain evidence="1 2">5C-2</strain>
    </source>
</reference>
<gene>
    <name evidence="1" type="ORF">GFK26_26465</name>
</gene>
<accession>A0A5Q0M9F5</accession>
<dbReference type="RefSeq" id="WP_153284560.1">
    <property type="nucleotide sequence ID" value="NZ_CP045644.1"/>
</dbReference>
<name>A0A5Q0M9F5_VARPD</name>
<dbReference type="AlphaFoldDB" id="A0A5Q0M9F5"/>
<sequence>MAFRLALPYIQRALSSPSNGARRGSDTEFGGPFANWVKMSMCAGLCRRLRFLYQDNDFAQ</sequence>
<organism evidence="1 2">
    <name type="scientific">Variovorax paradoxus</name>
    <dbReference type="NCBI Taxonomy" id="34073"/>
    <lineage>
        <taxon>Bacteria</taxon>
        <taxon>Pseudomonadati</taxon>
        <taxon>Pseudomonadota</taxon>
        <taxon>Betaproteobacteria</taxon>
        <taxon>Burkholderiales</taxon>
        <taxon>Comamonadaceae</taxon>
        <taxon>Variovorax</taxon>
    </lineage>
</organism>
<dbReference type="Proteomes" id="UP000326780">
    <property type="component" value="Chromosome"/>
</dbReference>
<evidence type="ECO:0000313" key="1">
    <source>
        <dbReference type="EMBL" id="QFZ86053.1"/>
    </source>
</evidence>
<dbReference type="EMBL" id="CP045644">
    <property type="protein sequence ID" value="QFZ86053.1"/>
    <property type="molecule type" value="Genomic_DNA"/>
</dbReference>
<protein>
    <submittedName>
        <fullName evidence="1">Uncharacterized protein</fullName>
    </submittedName>
</protein>
<proteinExistence type="predicted"/>
<evidence type="ECO:0000313" key="2">
    <source>
        <dbReference type="Proteomes" id="UP000326780"/>
    </source>
</evidence>